<accession>A0A370HGB9</accession>
<feature type="chain" id="PRO_5016787332" description="PXPV repeat-containing protein" evidence="1">
    <location>
        <begin position="23"/>
        <end position="149"/>
    </location>
</feature>
<evidence type="ECO:0000313" key="2">
    <source>
        <dbReference type="EMBL" id="RDI56422.1"/>
    </source>
</evidence>
<keyword evidence="1" id="KW-0732">Signal</keyword>
<gene>
    <name evidence="2" type="ORF">DES45_109106</name>
</gene>
<evidence type="ECO:0008006" key="4">
    <source>
        <dbReference type="Google" id="ProtNLM"/>
    </source>
</evidence>
<comment type="caution">
    <text evidence="2">The sequence shown here is derived from an EMBL/GenBank/DDBJ whole genome shotgun (WGS) entry which is preliminary data.</text>
</comment>
<dbReference type="Proteomes" id="UP000254925">
    <property type="component" value="Unassembled WGS sequence"/>
</dbReference>
<keyword evidence="3" id="KW-1185">Reference proteome</keyword>
<evidence type="ECO:0000256" key="1">
    <source>
        <dbReference type="SAM" id="SignalP"/>
    </source>
</evidence>
<protein>
    <recommendedName>
        <fullName evidence="4">PXPV repeat-containing protein</fullName>
    </recommendedName>
</protein>
<name>A0A370HGB9_9HYPH</name>
<dbReference type="EMBL" id="QQBB01000009">
    <property type="protein sequence ID" value="RDI56422.1"/>
    <property type="molecule type" value="Genomic_DNA"/>
</dbReference>
<sequence>MRLRHLLAALAVSVAWGGMAEASPKPAIPNLDKVEVAYAKHRSGHVHRKVVYRNWGPRRSVRVVRYARPYRYGYYRPYRPVRVVRYARPYRYGYYRPARVVRYGYPYGYYRPAPYYAPTRYYAGYGRPYYRPYYGYGGPYGGVSIGVGF</sequence>
<evidence type="ECO:0000313" key="3">
    <source>
        <dbReference type="Proteomes" id="UP000254925"/>
    </source>
</evidence>
<dbReference type="RefSeq" id="WP_173947865.1">
    <property type="nucleotide sequence ID" value="NZ_QQBB01000009.1"/>
</dbReference>
<proteinExistence type="predicted"/>
<feature type="signal peptide" evidence="1">
    <location>
        <begin position="1"/>
        <end position="22"/>
    </location>
</feature>
<reference evidence="2 3" key="1">
    <citation type="submission" date="2018-07" db="EMBL/GenBank/DDBJ databases">
        <title>Genomic Encyclopedia of Type Strains, Phase IV (KMG-IV): sequencing the most valuable type-strain genomes for metagenomic binning, comparative biology and taxonomic classification.</title>
        <authorList>
            <person name="Goeker M."/>
        </authorList>
    </citation>
    <scope>NUCLEOTIDE SEQUENCE [LARGE SCALE GENOMIC DNA]</scope>
    <source>
        <strain evidence="2 3">DSM 14364</strain>
    </source>
</reference>
<organism evidence="2 3">
    <name type="scientific">Microvirga subterranea</name>
    <dbReference type="NCBI Taxonomy" id="186651"/>
    <lineage>
        <taxon>Bacteria</taxon>
        <taxon>Pseudomonadati</taxon>
        <taxon>Pseudomonadota</taxon>
        <taxon>Alphaproteobacteria</taxon>
        <taxon>Hyphomicrobiales</taxon>
        <taxon>Methylobacteriaceae</taxon>
        <taxon>Microvirga</taxon>
    </lineage>
</organism>
<dbReference type="AlphaFoldDB" id="A0A370HGB9"/>